<dbReference type="NCBIfam" id="TIGR02562">
    <property type="entry name" value="cas3_yersinia"/>
    <property type="match status" value="1"/>
</dbReference>
<keyword evidence="4" id="KW-0547">Nucleotide-binding</keyword>
<dbReference type="GO" id="GO:0046872">
    <property type="term" value="F:metal ion binding"/>
    <property type="evidence" value="ECO:0007669"/>
    <property type="project" value="UniProtKB-KW"/>
</dbReference>
<dbReference type="Gene3D" id="1.10.3210.30">
    <property type="match status" value="1"/>
</dbReference>
<evidence type="ECO:0000256" key="2">
    <source>
        <dbReference type="ARBA" id="ARBA00009046"/>
    </source>
</evidence>
<gene>
    <name evidence="10" type="primary">cas3f</name>
    <name evidence="10" type="ORF">MMF98_01230</name>
</gene>
<dbReference type="GO" id="GO:0005524">
    <property type="term" value="F:ATP binding"/>
    <property type="evidence" value="ECO:0007669"/>
    <property type="project" value="UniProtKB-KW"/>
</dbReference>
<evidence type="ECO:0000256" key="6">
    <source>
        <dbReference type="ARBA" id="ARBA00022806"/>
    </source>
</evidence>
<evidence type="ECO:0000259" key="9">
    <source>
        <dbReference type="PROSITE" id="PS51643"/>
    </source>
</evidence>
<dbReference type="Pfam" id="PF21384">
    <property type="entry name" value="Cas3_I-F_Cas2"/>
    <property type="match status" value="1"/>
</dbReference>
<dbReference type="EMBL" id="JALGBI010000001">
    <property type="protein sequence ID" value="MCJ0761820.1"/>
    <property type="molecule type" value="Genomic_DNA"/>
</dbReference>
<sequence length="1192" mass="133165">MNVLLISQCSKRALTETRRILDQFAERRGDRTWQTPITQDGLDTLRRLLRKTARKNTAVACHWIRGLDHSELLWVVGDGRQFNEQGTVPTNATASNVLRAEDENTWHQLPAISALAALAALLHDLGKATQAFQDRLRNPGLRERNHYRHEWVSVRLFQAFVGSDNDAGWLQRLAGAADEATDAIVFETLWLDHTTGRLLRDGIDFKEEDTQHNPFAVLPPLARAIAWLVLTHHRLPCKPVENKANASDEAQEDGAVKWRRFGTKPKFLNRIHLDGLLQQINADWNEPRESISTVSLRDHWHFPYGLPVRNPAWRKQAARFARKLQALPSSTVDALWLADPFVAHVARLCLMLADHHYSSLGLQTPAQTGNTPGALRDQPVPERAAHLQAHAKLYANTTRNAAGDTVRNQTLDEHLLGVQAHASIITHALPSLVRNLPALQGHKGLKKRTGNARFQWQDKAADLAASMRHSAAQQGAFIVNMASTGSGKTLGNARIMNALADPKLGLRCAFAMGLRTLTLQTGRSFQHDLGLGDDQLAIKVGGAASRELFAYYEARAEATGSASAQALLDEGGQVLFEGNDQHPLLMRLTSDAQTRSLLAAPLLVCTIDHLTPATESLRGGRQIAPMLRLMTGDLVLDEPDDFDMADLPALTRLVHWAGLLGSRVLLSSATLPPALVEGLYLAYRDGRAHYQRHRSERPDEPFALCCLWVDEFAQTHAPCAGTGDAGDFRTAHAEFVQQRCAALAKAEVRRRATLVSLPSDWHGMRTDERREGFAYFVLQRAWDLHQDAQNHHIDTPTGKRVSFGLVRMANIDPLFDVALAMFRLGAPAADVRIHPCVYHSQFPLLTRSDIEHQLDTVLNRRQAKDAPDDTADPALARPTVRALLETYPEPHHLFIVLGSPVTEVGRDHDYDWAVVEPSSMRSLIQLAGRVRRHRPGAVERANMVVLDSNLRSMERKNADDAVFCKPGFEMKRVEVPKDVKPADLRDSATHFHLQSHRLADLLPELAAQDGAIDARPRIAPRDRLQPRTLWVDLEHARMRDTMLPRGAGSSFYTPVARDASLHWSAPGSLWLTGLLPQFQRFRYDPLPRVDVAWLPDDDAEALTLHRVDDGAGPREKLFVPIQSLVHPVRNADMYGERITPWMQLDLLAALQQWAEQQDQPLRRSAEKIATASLPQSVQGWRFHEVLGFDKEE</sequence>
<dbReference type="Pfam" id="PF21802">
    <property type="entry name" value="Cas3-like_C"/>
    <property type="match status" value="1"/>
</dbReference>
<dbReference type="InterPro" id="IPR013395">
    <property type="entry name" value="CRISPR-assoc_Cas3_yers"/>
</dbReference>
<evidence type="ECO:0000256" key="3">
    <source>
        <dbReference type="ARBA" id="ARBA00022723"/>
    </source>
</evidence>
<feature type="domain" description="HD Cas3-type" evidence="9">
    <location>
        <begin position="102"/>
        <end position="357"/>
    </location>
</feature>
<accession>A0A9X1VRX1</accession>
<dbReference type="GO" id="GO:0051607">
    <property type="term" value="P:defense response to virus"/>
    <property type="evidence" value="ECO:0007669"/>
    <property type="project" value="UniProtKB-KW"/>
</dbReference>
<dbReference type="Proteomes" id="UP001139447">
    <property type="component" value="Unassembled WGS sequence"/>
</dbReference>
<protein>
    <submittedName>
        <fullName evidence="10">Type I-F CRISPR-associated helicase Cas3f</fullName>
    </submittedName>
</protein>
<proteinExistence type="inferred from homology"/>
<keyword evidence="7" id="KW-0067">ATP-binding</keyword>
<comment type="similarity">
    <text evidence="2">In the central section; belongs to the CRISPR-associated helicase Cas3 family.</text>
</comment>
<dbReference type="InterPro" id="IPR038257">
    <property type="entry name" value="CRISPR-assoc_Cas3_HD_sf"/>
</dbReference>
<evidence type="ECO:0000313" key="11">
    <source>
        <dbReference type="Proteomes" id="UP001139447"/>
    </source>
</evidence>
<dbReference type="InterPro" id="IPR054712">
    <property type="entry name" value="Cas3-like_dom"/>
</dbReference>
<evidence type="ECO:0000313" key="10">
    <source>
        <dbReference type="EMBL" id="MCJ0761820.1"/>
    </source>
</evidence>
<organism evidence="10 11">
    <name type="scientific">Variovorax terrae</name>
    <dbReference type="NCBI Taxonomy" id="2923278"/>
    <lineage>
        <taxon>Bacteria</taxon>
        <taxon>Pseudomonadati</taxon>
        <taxon>Pseudomonadota</taxon>
        <taxon>Betaproteobacteria</taxon>
        <taxon>Burkholderiales</taxon>
        <taxon>Comamonadaceae</taxon>
        <taxon>Variovorax</taxon>
    </lineage>
</organism>
<dbReference type="InterPro" id="IPR006483">
    <property type="entry name" value="CRISPR-assoc_Cas3_HD"/>
</dbReference>
<evidence type="ECO:0000256" key="7">
    <source>
        <dbReference type="ARBA" id="ARBA00022840"/>
    </source>
</evidence>
<dbReference type="Pfam" id="PF22590">
    <property type="entry name" value="Cas3-like_C_2"/>
    <property type="match status" value="1"/>
</dbReference>
<comment type="caution">
    <text evidence="10">The sequence shown here is derived from an EMBL/GenBank/DDBJ whole genome shotgun (WGS) entry which is preliminary data.</text>
</comment>
<reference evidence="10" key="1">
    <citation type="submission" date="2022-03" db="EMBL/GenBank/DDBJ databases">
        <authorList>
            <person name="Woo C.Y."/>
        </authorList>
    </citation>
    <scope>NUCLEOTIDE SEQUENCE</scope>
    <source>
        <strain evidence="10">CYS-02</strain>
    </source>
</reference>
<dbReference type="Pfam" id="PF18019">
    <property type="entry name" value="Cas3_HD"/>
    <property type="match status" value="1"/>
</dbReference>
<dbReference type="SUPFAM" id="SSF52540">
    <property type="entry name" value="P-loop containing nucleoside triphosphate hydrolases"/>
    <property type="match status" value="1"/>
</dbReference>
<keyword evidence="11" id="KW-1185">Reference proteome</keyword>
<dbReference type="InterPro" id="IPR027417">
    <property type="entry name" value="P-loop_NTPase"/>
</dbReference>
<dbReference type="InterPro" id="IPR048824">
    <property type="entry name" value="Cas3-like_C"/>
</dbReference>
<keyword evidence="5" id="KW-0378">Hydrolase</keyword>
<name>A0A9X1VRX1_9BURK</name>
<keyword evidence="6" id="KW-0347">Helicase</keyword>
<evidence type="ECO:0000256" key="5">
    <source>
        <dbReference type="ARBA" id="ARBA00022801"/>
    </source>
</evidence>
<dbReference type="GO" id="GO:0016787">
    <property type="term" value="F:hydrolase activity"/>
    <property type="evidence" value="ECO:0007669"/>
    <property type="project" value="UniProtKB-KW"/>
</dbReference>
<dbReference type="InterPro" id="IPR048823">
    <property type="entry name" value="Cas3_I-F_Cas2"/>
</dbReference>
<keyword evidence="3" id="KW-0479">Metal-binding</keyword>
<dbReference type="RefSeq" id="WP_243303388.1">
    <property type="nucleotide sequence ID" value="NZ_JALGBI010000001.1"/>
</dbReference>
<dbReference type="AlphaFoldDB" id="A0A9X1VRX1"/>
<dbReference type="PROSITE" id="PS51643">
    <property type="entry name" value="HD_CAS3"/>
    <property type="match status" value="1"/>
</dbReference>
<evidence type="ECO:0000256" key="1">
    <source>
        <dbReference type="ARBA" id="ARBA00006847"/>
    </source>
</evidence>
<keyword evidence="8" id="KW-0051">Antiviral defense</keyword>
<evidence type="ECO:0000256" key="8">
    <source>
        <dbReference type="ARBA" id="ARBA00023118"/>
    </source>
</evidence>
<comment type="similarity">
    <text evidence="1">In the N-terminal section; belongs to the CRISPR-associated nuclease Cas3-HD family.</text>
</comment>
<dbReference type="GO" id="GO:0004386">
    <property type="term" value="F:helicase activity"/>
    <property type="evidence" value="ECO:0007669"/>
    <property type="project" value="UniProtKB-KW"/>
</dbReference>
<evidence type="ECO:0000256" key="4">
    <source>
        <dbReference type="ARBA" id="ARBA00022741"/>
    </source>
</evidence>